<evidence type="ECO:0000256" key="7">
    <source>
        <dbReference type="SAM" id="Phobius"/>
    </source>
</evidence>
<feature type="transmembrane region" description="Helical" evidence="7">
    <location>
        <begin position="296"/>
        <end position="318"/>
    </location>
</feature>
<dbReference type="PANTHER" id="PTHR31851">
    <property type="entry name" value="FE(2+)/MN(2+) TRANSPORTER PCL1"/>
    <property type="match status" value="1"/>
</dbReference>
<evidence type="ECO:0000256" key="1">
    <source>
        <dbReference type="ARBA" id="ARBA00004127"/>
    </source>
</evidence>
<feature type="compositionally biased region" description="Low complexity" evidence="6">
    <location>
        <begin position="16"/>
        <end position="45"/>
    </location>
</feature>
<dbReference type="Proteomes" id="UP000294847">
    <property type="component" value="Chromosome 5"/>
</dbReference>
<feature type="transmembrane region" description="Helical" evidence="7">
    <location>
        <begin position="262"/>
        <end position="284"/>
    </location>
</feature>
<dbReference type="AlphaFoldDB" id="A0A4P7NJM7"/>
<evidence type="ECO:0000313" key="8">
    <source>
        <dbReference type="EMBL" id="QBZ62190.1"/>
    </source>
</evidence>
<feature type="region of interest" description="Disordered" evidence="6">
    <location>
        <begin position="16"/>
        <end position="87"/>
    </location>
</feature>
<keyword evidence="3 7" id="KW-0812">Transmembrane</keyword>
<dbReference type="GO" id="GO:0005384">
    <property type="term" value="F:manganese ion transmembrane transporter activity"/>
    <property type="evidence" value="ECO:0007669"/>
    <property type="project" value="InterPro"/>
</dbReference>
<evidence type="ECO:0000256" key="3">
    <source>
        <dbReference type="ARBA" id="ARBA00022692"/>
    </source>
</evidence>
<feature type="compositionally biased region" description="Low complexity" evidence="6">
    <location>
        <begin position="76"/>
        <end position="87"/>
    </location>
</feature>
<comment type="subcellular location">
    <subcellularLocation>
        <location evidence="1">Endomembrane system</location>
        <topology evidence="1">Multi-pass membrane protein</topology>
    </subcellularLocation>
</comment>
<evidence type="ECO:0000256" key="5">
    <source>
        <dbReference type="ARBA" id="ARBA00023136"/>
    </source>
</evidence>
<feature type="transmembrane region" description="Helical" evidence="7">
    <location>
        <begin position="125"/>
        <end position="147"/>
    </location>
</feature>
<dbReference type="Pfam" id="PF01988">
    <property type="entry name" value="VIT1"/>
    <property type="match status" value="1"/>
</dbReference>
<protein>
    <submittedName>
        <fullName evidence="8">Uncharacterized protein</fullName>
    </submittedName>
</protein>
<evidence type="ECO:0000256" key="6">
    <source>
        <dbReference type="SAM" id="MobiDB-lite"/>
    </source>
</evidence>
<proteinExistence type="inferred from homology"/>
<organism evidence="8 9">
    <name type="scientific">Pyricularia oryzae</name>
    <name type="common">Rice blast fungus</name>
    <name type="synonym">Magnaporthe oryzae</name>
    <dbReference type="NCBI Taxonomy" id="318829"/>
    <lineage>
        <taxon>Eukaryota</taxon>
        <taxon>Fungi</taxon>
        <taxon>Dikarya</taxon>
        <taxon>Ascomycota</taxon>
        <taxon>Pezizomycotina</taxon>
        <taxon>Sordariomycetes</taxon>
        <taxon>Sordariomycetidae</taxon>
        <taxon>Magnaporthales</taxon>
        <taxon>Pyriculariaceae</taxon>
        <taxon>Pyricularia</taxon>
    </lineage>
</organism>
<name>A0A4P7NJM7_PYROR</name>
<evidence type="ECO:0000313" key="9">
    <source>
        <dbReference type="Proteomes" id="UP000294847"/>
    </source>
</evidence>
<accession>A0A4P7NJM7</accession>
<dbReference type="EMBL" id="CP034208">
    <property type="protein sequence ID" value="QBZ62190.1"/>
    <property type="molecule type" value="Genomic_DNA"/>
</dbReference>
<keyword evidence="4 7" id="KW-1133">Transmembrane helix</keyword>
<keyword evidence="5 7" id="KW-0472">Membrane</keyword>
<evidence type="ECO:0000256" key="4">
    <source>
        <dbReference type="ARBA" id="ARBA00022989"/>
    </source>
</evidence>
<gene>
    <name evidence="8" type="ORF">PoMZ_11066</name>
</gene>
<dbReference type="VEuPathDB" id="FungiDB:M_BR32_EuGene_00028701"/>
<evidence type="ECO:0000256" key="2">
    <source>
        <dbReference type="ARBA" id="ARBA00007049"/>
    </source>
</evidence>
<sequence length="338" mass="34824">MSLVAAKKSLVALLCRSEGPNNNNDNNTNSSSPSTLSPFSSAATAGEQEPLLGGGRRRPAEDDDLESQTSSHTLGSTDSQASTASSSSRRISARIISDATIGLSDGLTVPFALTAGLSALDDTRIVIYGGLAELIAGAISMGLGGYLGAKSEIASYQETLSQTTHMINTDPEATLEAVRAVFAPYDVPKPTVDALAAHISTAPDSKLLPDFLMHFHHREPEPESSRALVSGLTIALGYFLGGLLPLLPYVIVSGPEDLHRAWSISVAVMAVALFSFGYAKTCFVTGWAGQRCVRKGLVGAVQMVVVGGAAAAAAMMLVKLFNSMAEAGGGGPLTGAAA</sequence>
<dbReference type="InterPro" id="IPR008217">
    <property type="entry name" value="Ccc1_fam"/>
</dbReference>
<dbReference type="GO" id="GO:0030026">
    <property type="term" value="P:intracellular manganese ion homeostasis"/>
    <property type="evidence" value="ECO:0007669"/>
    <property type="project" value="InterPro"/>
</dbReference>
<feature type="transmembrane region" description="Helical" evidence="7">
    <location>
        <begin position="227"/>
        <end position="250"/>
    </location>
</feature>
<dbReference type="GO" id="GO:0012505">
    <property type="term" value="C:endomembrane system"/>
    <property type="evidence" value="ECO:0007669"/>
    <property type="project" value="UniProtKB-SubCell"/>
</dbReference>
<comment type="similarity">
    <text evidence="2">Belongs to the CCC1 family.</text>
</comment>
<reference evidence="8 9" key="1">
    <citation type="journal article" date="2019" name="Mol. Biol. Evol.">
        <title>Blast fungal genomes show frequent chromosomal changes, gene gains and losses, and effector gene turnover.</title>
        <authorList>
            <person name="Gomez Luciano L.B."/>
            <person name="Jason Tsai I."/>
            <person name="Chuma I."/>
            <person name="Tosa Y."/>
            <person name="Chen Y.H."/>
            <person name="Li J.Y."/>
            <person name="Li M.Y."/>
            <person name="Jade Lu M.Y."/>
            <person name="Nakayashiki H."/>
            <person name="Li W.H."/>
        </authorList>
    </citation>
    <scope>NUCLEOTIDE SEQUENCE [LARGE SCALE GENOMIC DNA]</scope>
    <source>
        <strain evidence="8">MZ5-1-6</strain>
    </source>
</reference>